<dbReference type="InterPro" id="IPR025857">
    <property type="entry name" value="MacB_PCD"/>
</dbReference>
<evidence type="ECO:0000256" key="1">
    <source>
        <dbReference type="ARBA" id="ARBA00004651"/>
    </source>
</evidence>
<comment type="caution">
    <text evidence="10">The sequence shown here is derived from an EMBL/GenBank/DDBJ whole genome shotgun (WGS) entry which is preliminary data.</text>
</comment>
<dbReference type="AlphaFoldDB" id="A0A2I1MQT1"/>
<sequence length="933" mass="104183">MVGVAMKKTALWKDSLREIKNSFSRFIALMGIIFLGAGFFVGIRAAAPNMRQTANLYFQDQHLQDLSLQADWGLTDEDIDRVDDLEGIQAYPYRSVDREEKNQESLLRFLPNFNQMGEVNQYKLRSGRLPENKDEVALDVRLAEEGGFSYQIGDEIELADPDQTGNDQAPGLASNRFKVVGFVTSPMYIDQSARGNSPIGKGAIDGFAVVQPEVFTGDLYSQVAFKVDGLENYPAYSEAYEEKVDQAKSDIEDALDGRPEERYQQQQEDLDQDIQAAEEDLKPGQEAIQKAKDQVEAQKESLQSQEDQLKQVTAGLGEGAANLPQFAQAREQLDQGKEAIKQAEEDIQAKEKDLSQGQEKLNQAKTYKEEMEVPNYQVNDRSQLSGYSEYEDNADRIAAIAQVFPVIFFLVAALVSFTTMTRMVDEQRIQLGTLKALGYRSSEIAIKFLLYAGLASVIGTLLGVAVGNYLLPNIIVNAYGMLYDLGQEVYYGFYWKDFLLALSISLLTTVGPAWLVTRNSLTEPAAVLMRPKPPKEGQRILLERWTWFWQKLSFNNKISLRNLFRYKGRNAMTLIGVAGSTALLLTGFGISDSISGLADRQFIDLEHAQAIVQYQPKLSAEEVDELNETVRQHDQVADALPLYTASYQTTDDRVNQQTVSLHALDPDSNYQDFYALADVATGERMALPEDGVLINHKLAKLLNIQAGDTISLEDPDGQVVDLPVKGVFESYIMHDVFMSQSVYEDLIGSLPSQNQVEIKLKDNAPEKKDQVIDDLMAEEGIVTVVNIDQFRNMFNETLETLNLVTLVLIIAAAILAFIVLYSLTNINVSERIRELSTIKVLGAYPLEVTLYIYRETLLLTVGGILAGLAMGQLLTTYILQTVEVDIMIFPAQIQGLSYLYASLLTLVFSLIVMAIMHHKLKQVDMVEALKGVE</sequence>
<dbReference type="Pfam" id="PF12704">
    <property type="entry name" value="MacB_PCD"/>
    <property type="match status" value="1"/>
</dbReference>
<feature type="transmembrane region" description="Helical" evidence="7">
    <location>
        <begin position="397"/>
        <end position="418"/>
    </location>
</feature>
<evidence type="ECO:0000313" key="11">
    <source>
        <dbReference type="Proteomes" id="UP000234239"/>
    </source>
</evidence>
<dbReference type="InterPro" id="IPR038766">
    <property type="entry name" value="Membrane_comp_ABC_pdt"/>
</dbReference>
<feature type="domain" description="ABC3 transporter permease C-terminal" evidence="8">
    <location>
        <begin position="403"/>
        <end position="521"/>
    </location>
</feature>
<reference evidence="10 11" key="1">
    <citation type="submission" date="2017-12" db="EMBL/GenBank/DDBJ databases">
        <title>Phylogenetic diversity of female urinary microbiome.</title>
        <authorList>
            <person name="Thomas-White K."/>
            <person name="Wolfe A.J."/>
        </authorList>
    </citation>
    <scope>NUCLEOTIDE SEQUENCE [LARGE SCALE GENOMIC DNA]</scope>
    <source>
        <strain evidence="10 11">UMB0139</strain>
    </source>
</reference>
<feature type="coiled-coil region" evidence="6">
    <location>
        <begin position="237"/>
        <end position="360"/>
    </location>
</feature>
<dbReference type="Pfam" id="PF02687">
    <property type="entry name" value="FtsX"/>
    <property type="match status" value="2"/>
</dbReference>
<feature type="domain" description="ABC3 transporter permease C-terminal" evidence="8">
    <location>
        <begin position="807"/>
        <end position="916"/>
    </location>
</feature>
<evidence type="ECO:0000256" key="7">
    <source>
        <dbReference type="SAM" id="Phobius"/>
    </source>
</evidence>
<dbReference type="PANTHER" id="PTHR30287">
    <property type="entry name" value="MEMBRANE COMPONENT OF PREDICTED ABC SUPERFAMILY METABOLITE UPTAKE TRANSPORTER"/>
    <property type="match status" value="1"/>
</dbReference>
<feature type="transmembrane region" description="Helical" evidence="7">
    <location>
        <begin position="26"/>
        <end position="47"/>
    </location>
</feature>
<evidence type="ECO:0000256" key="2">
    <source>
        <dbReference type="ARBA" id="ARBA00022475"/>
    </source>
</evidence>
<keyword evidence="4 7" id="KW-1133">Transmembrane helix</keyword>
<keyword evidence="3 7" id="KW-0812">Transmembrane</keyword>
<feature type="transmembrane region" description="Helical" evidence="7">
    <location>
        <begin position="857"/>
        <end position="878"/>
    </location>
</feature>
<evidence type="ECO:0000259" key="9">
    <source>
        <dbReference type="Pfam" id="PF12704"/>
    </source>
</evidence>
<evidence type="ECO:0000256" key="5">
    <source>
        <dbReference type="ARBA" id="ARBA00023136"/>
    </source>
</evidence>
<proteinExistence type="predicted"/>
<feature type="transmembrane region" description="Helical" evidence="7">
    <location>
        <begin position="571"/>
        <end position="590"/>
    </location>
</feature>
<feature type="transmembrane region" description="Helical" evidence="7">
    <location>
        <begin position="448"/>
        <end position="471"/>
    </location>
</feature>
<dbReference type="InterPro" id="IPR003838">
    <property type="entry name" value="ABC3_permease_C"/>
</dbReference>
<evidence type="ECO:0000256" key="4">
    <source>
        <dbReference type="ARBA" id="ARBA00022989"/>
    </source>
</evidence>
<keyword evidence="5 7" id="KW-0472">Membrane</keyword>
<dbReference type="Proteomes" id="UP000234239">
    <property type="component" value="Unassembled WGS sequence"/>
</dbReference>
<evidence type="ECO:0000313" key="10">
    <source>
        <dbReference type="EMBL" id="PKZ22498.1"/>
    </source>
</evidence>
<dbReference type="EMBL" id="PKGY01000002">
    <property type="protein sequence ID" value="PKZ22498.1"/>
    <property type="molecule type" value="Genomic_DNA"/>
</dbReference>
<feature type="domain" description="MacB-like periplasmic core" evidence="9">
    <location>
        <begin position="571"/>
        <end position="764"/>
    </location>
</feature>
<dbReference type="OrthoDB" id="5137249at2"/>
<evidence type="ECO:0000256" key="6">
    <source>
        <dbReference type="SAM" id="Coils"/>
    </source>
</evidence>
<comment type="subcellular location">
    <subcellularLocation>
        <location evidence="1">Cell membrane</location>
        <topology evidence="1">Multi-pass membrane protein</topology>
    </subcellularLocation>
</comment>
<evidence type="ECO:0000256" key="3">
    <source>
        <dbReference type="ARBA" id="ARBA00022692"/>
    </source>
</evidence>
<organism evidence="10 11">
    <name type="scientific">Aerococcus sanguinicola</name>
    <dbReference type="NCBI Taxonomy" id="119206"/>
    <lineage>
        <taxon>Bacteria</taxon>
        <taxon>Bacillati</taxon>
        <taxon>Bacillota</taxon>
        <taxon>Bacilli</taxon>
        <taxon>Lactobacillales</taxon>
        <taxon>Aerococcaceae</taxon>
        <taxon>Aerococcus</taxon>
    </lineage>
</organism>
<dbReference type="PANTHER" id="PTHR30287:SF1">
    <property type="entry name" value="INNER MEMBRANE PROTEIN"/>
    <property type="match status" value="1"/>
</dbReference>
<feature type="transmembrane region" description="Helical" evidence="7">
    <location>
        <begin position="898"/>
        <end position="916"/>
    </location>
</feature>
<feature type="transmembrane region" description="Helical" evidence="7">
    <location>
        <begin position="498"/>
        <end position="516"/>
    </location>
</feature>
<keyword evidence="2" id="KW-1003">Cell membrane</keyword>
<keyword evidence="6" id="KW-0175">Coiled coil</keyword>
<gene>
    <name evidence="10" type="ORF">CYJ28_05115</name>
</gene>
<accession>A0A2I1MQT1</accession>
<feature type="transmembrane region" description="Helical" evidence="7">
    <location>
        <begin position="801"/>
        <end position="823"/>
    </location>
</feature>
<protein>
    <submittedName>
        <fullName evidence="10">ABC transporter permease</fullName>
    </submittedName>
</protein>
<dbReference type="GO" id="GO:0005886">
    <property type="term" value="C:plasma membrane"/>
    <property type="evidence" value="ECO:0007669"/>
    <property type="project" value="UniProtKB-SubCell"/>
</dbReference>
<evidence type="ECO:0000259" key="8">
    <source>
        <dbReference type="Pfam" id="PF02687"/>
    </source>
</evidence>
<name>A0A2I1MQT1_9LACT</name>